<accession>A0A1J1LMZ1</accession>
<dbReference type="OrthoDB" id="490625at2"/>
<dbReference type="RefSeq" id="WP_072716963.1">
    <property type="nucleotide sequence ID" value="NZ_LN889762.1"/>
</dbReference>
<dbReference type="EMBL" id="CZDF01000166">
    <property type="protein sequence ID" value="CUR33912.1"/>
    <property type="molecule type" value="Genomic_DNA"/>
</dbReference>
<gene>
    <name evidence="1" type="ORF">PL921460021</name>
</gene>
<name>A0A1J1LMZ1_9CYAN</name>
<evidence type="ECO:0000313" key="1">
    <source>
        <dbReference type="EMBL" id="CUR33912.1"/>
    </source>
</evidence>
<dbReference type="STRING" id="671072.PL921460021"/>
<sequence>MYYGYRCYDEFGNPLGWLYTLKEDHQIVWTENQECLHWCKRWKTEQGAKKHHQYYNQLWQSLFLGGYLQVEPIPVPDEQPLTSPRQSQEKWDANNSDIIKESKAKYDSNNPIWSVRFKAEHQDILDWLNEERYDDETNQDLLIRKLRKLMKMENQGY</sequence>
<dbReference type="AlphaFoldDB" id="A0A1J1LMZ1"/>
<proteinExistence type="predicted"/>
<organism evidence="1 2">
    <name type="scientific">Planktothrix tepida PCC 9214</name>
    <dbReference type="NCBI Taxonomy" id="671072"/>
    <lineage>
        <taxon>Bacteria</taxon>
        <taxon>Bacillati</taxon>
        <taxon>Cyanobacteriota</taxon>
        <taxon>Cyanophyceae</taxon>
        <taxon>Oscillatoriophycideae</taxon>
        <taxon>Oscillatoriales</taxon>
        <taxon>Microcoleaceae</taxon>
        <taxon>Planktothrix</taxon>
    </lineage>
</organism>
<keyword evidence="2" id="KW-1185">Reference proteome</keyword>
<evidence type="ECO:0000313" key="2">
    <source>
        <dbReference type="Proteomes" id="UP000184315"/>
    </source>
</evidence>
<reference evidence="2" key="1">
    <citation type="submission" date="2015-10" db="EMBL/GenBank/DDBJ databases">
        <authorList>
            <person name="Regsiter A."/>
            <person name="william w."/>
        </authorList>
    </citation>
    <scope>NUCLEOTIDE SEQUENCE [LARGE SCALE GENOMIC DNA]</scope>
</reference>
<dbReference type="Proteomes" id="UP000184315">
    <property type="component" value="Unassembled WGS sequence"/>
</dbReference>
<protein>
    <submittedName>
        <fullName evidence="1">Uncharacterized protein</fullName>
    </submittedName>
</protein>